<evidence type="ECO:0000256" key="1">
    <source>
        <dbReference type="SAM" id="MobiDB-lite"/>
    </source>
</evidence>
<name>A0A4Z1J9C0_9HELO</name>
<feature type="transmembrane region" description="Helical" evidence="2">
    <location>
        <begin position="584"/>
        <end position="605"/>
    </location>
</feature>
<evidence type="ECO:0000313" key="3">
    <source>
        <dbReference type="EMBL" id="TGO68072.1"/>
    </source>
</evidence>
<dbReference type="AlphaFoldDB" id="A0A4Z1J9C0"/>
<sequence length="911" mass="105146">MPRLHPPYTRPHANILFFLRLILLIQWLTFVYFVVFCSFKPTALTSPFSFSSLSNHTLSSSPPSATPNHKSPPSYDLPTQLSEFHAHIHTLQSIHYRVLDKLETLSEITNQRLRDTLLEMQFQLLSHKSRLQKAEWTRLWKEWYRNGKGKGKFGLEQADIQVDERGDWGKGELENLGLWKGEGEGECMVWVNTTNVKRMMDALQDLTQEVGESKLRIRGLDNLWTEFVESFLESIEQVLSSEGRWGWRRLHWRRWTSVQGVRRRWWRRCWNLKRLMQWGLIFGHLGGLIWLTGVLKVGLGLSWLTRMLGVRLGLRLWRSGRQEQEQEGNENGKANRGPNEIQEHSHQDLPGDDSTRYSQLDLQMRELRMTDQNSQMHTTHPHQLPHYSQSDYESSSPSPPPSPPPSPTPSSTPSSTPSLTPSYRFQQAPLYPSFHSSQFQVSQTTPTWSPNPQPHLYFSMASTSSPSPSISSKAEFTTVSDISEESEESSTSVDNYVYPHDYNHIQSQNRGFVYYPRPYQPSGTLPYSSSSPIFHPTEIRAPSESHTTTQIPDQDLQICESQHVTSNQNAHVLIRILKTTHHPIFFYAIFLLITYLTIILLYPPISYLHSYPSSSSSTKQYQSSIKTSLALKQPPNFFFSGESGKESKRDNNIPPPRAILIPSFQEGISFPLFYYEQWWKNSIRILKELEDFVQFTEELKTEIGTGGCGKLDMNSDMKHEKKKGKKTKSQSGILTFFNYFSRSIDTLETQFEEEDRLEIDRELRLLRKKVESISDLILSDTFLETVEELLESVKVGGKLGRSWVKGAWDAGRWSGLRAGDGKVELMELEQGLRSLSRRLREKKKESSMKLLWEEECWVRGEREMKRMMEEGGKEGEELEDYMGDKCIVGKEEWEDMKGGVFKEWGGESVGL</sequence>
<feature type="compositionally biased region" description="Basic and acidic residues" evidence="1">
    <location>
        <begin position="341"/>
        <end position="355"/>
    </location>
</feature>
<feature type="region of interest" description="Disordered" evidence="1">
    <location>
        <begin position="373"/>
        <end position="423"/>
    </location>
</feature>
<keyword evidence="2" id="KW-0472">Membrane</keyword>
<protein>
    <submittedName>
        <fullName evidence="3">Uncharacterized protein</fullName>
    </submittedName>
</protein>
<comment type="caution">
    <text evidence="3">The sequence shown here is derived from an EMBL/GenBank/DDBJ whole genome shotgun (WGS) entry which is preliminary data.</text>
</comment>
<keyword evidence="2" id="KW-0812">Transmembrane</keyword>
<feature type="compositionally biased region" description="Low complexity" evidence="1">
    <location>
        <begin position="411"/>
        <end position="422"/>
    </location>
</feature>
<proteinExistence type="predicted"/>
<organism evidence="3 4">
    <name type="scientific">Botrytis elliptica</name>
    <dbReference type="NCBI Taxonomy" id="278938"/>
    <lineage>
        <taxon>Eukaryota</taxon>
        <taxon>Fungi</taxon>
        <taxon>Dikarya</taxon>
        <taxon>Ascomycota</taxon>
        <taxon>Pezizomycotina</taxon>
        <taxon>Leotiomycetes</taxon>
        <taxon>Helotiales</taxon>
        <taxon>Sclerotiniaceae</taxon>
        <taxon>Botrytis</taxon>
    </lineage>
</organism>
<accession>A0A4Z1J9C0</accession>
<dbReference type="EMBL" id="PQXM01000849">
    <property type="protein sequence ID" value="TGO68072.1"/>
    <property type="molecule type" value="Genomic_DNA"/>
</dbReference>
<dbReference type="Proteomes" id="UP000297229">
    <property type="component" value="Unassembled WGS sequence"/>
</dbReference>
<feature type="transmembrane region" description="Helical" evidence="2">
    <location>
        <begin position="15"/>
        <end position="39"/>
    </location>
</feature>
<feature type="region of interest" description="Disordered" evidence="1">
    <location>
        <begin position="322"/>
        <end position="355"/>
    </location>
</feature>
<gene>
    <name evidence="3" type="ORF">BELL_0851g00010</name>
</gene>
<keyword evidence="4" id="KW-1185">Reference proteome</keyword>
<evidence type="ECO:0000256" key="2">
    <source>
        <dbReference type="SAM" id="Phobius"/>
    </source>
</evidence>
<keyword evidence="2" id="KW-1133">Transmembrane helix</keyword>
<reference evidence="3 4" key="1">
    <citation type="submission" date="2017-12" db="EMBL/GenBank/DDBJ databases">
        <title>Comparative genomics of Botrytis spp.</title>
        <authorList>
            <person name="Valero-Jimenez C.A."/>
            <person name="Tapia P."/>
            <person name="Veloso J."/>
            <person name="Silva-Moreno E."/>
            <person name="Staats M."/>
            <person name="Valdes J.H."/>
            <person name="Van Kan J.A.L."/>
        </authorList>
    </citation>
    <scope>NUCLEOTIDE SEQUENCE [LARGE SCALE GENOMIC DNA]</scope>
    <source>
        <strain evidence="3 4">Be9601</strain>
    </source>
</reference>
<feature type="compositionally biased region" description="Pro residues" evidence="1">
    <location>
        <begin position="397"/>
        <end position="410"/>
    </location>
</feature>
<evidence type="ECO:0000313" key="4">
    <source>
        <dbReference type="Proteomes" id="UP000297229"/>
    </source>
</evidence>